<name>A0A0C9VXU5_9AGAM</name>
<sequence length="377" mass="41089">MPDSLLPGPVGVSVLLVLSTVFHGLAVILTSFRLWFRYHIRRLWWDDFWAALSLCCDFVCMVVLWTLTAPTENPYISFESLPILAESRDAHVLSYWLNVIFYTCSIWFARLSIIFSVVRIVPPTRSIHLVAFSAGGIFVLMWAYILSAKSITCSMDKSWYNDVIIQCPIPKWVALSEVTTDAVSDVMLVALPLRLLWRVKLPSNQRIMILCVFSASILTSVLSAIHTAYIIPQSSFVGGVTAEFEGAVSLIVCNLLVIVTFIYRRFRGGRDLTQDIPPTSKLTRSSNRLTTIDLDFSGSSLSNSGIALTGTGFTGTGFTGTGFTGTGLSGTGYSGLAYSSVSDKETFGSIISTGGSVLPTVTVSTDPGSAPVVRTKQ</sequence>
<dbReference type="GO" id="GO:0016020">
    <property type="term" value="C:membrane"/>
    <property type="evidence" value="ECO:0007669"/>
    <property type="project" value="UniProtKB-SubCell"/>
</dbReference>
<keyword evidence="4 6" id="KW-0472">Membrane</keyword>
<feature type="transmembrane region" description="Helical" evidence="6">
    <location>
        <begin position="244"/>
        <end position="263"/>
    </location>
</feature>
<dbReference type="Pfam" id="PF20684">
    <property type="entry name" value="Fung_rhodopsin"/>
    <property type="match status" value="1"/>
</dbReference>
<proteinExistence type="inferred from homology"/>
<dbReference type="InterPro" id="IPR052337">
    <property type="entry name" value="SAT4-like"/>
</dbReference>
<feature type="transmembrane region" description="Helical" evidence="6">
    <location>
        <begin position="95"/>
        <end position="115"/>
    </location>
</feature>
<protein>
    <recommendedName>
        <fullName evidence="7">Rhodopsin domain-containing protein</fullName>
    </recommendedName>
</protein>
<dbReference type="AlphaFoldDB" id="A0A0C9VXU5"/>
<comment type="subcellular location">
    <subcellularLocation>
        <location evidence="1">Membrane</location>
        <topology evidence="1">Multi-pass membrane protein</topology>
    </subcellularLocation>
</comment>
<reference evidence="8 9" key="1">
    <citation type="submission" date="2014-04" db="EMBL/GenBank/DDBJ databases">
        <title>Evolutionary Origins and Diversification of the Mycorrhizal Mutualists.</title>
        <authorList>
            <consortium name="DOE Joint Genome Institute"/>
            <consortium name="Mycorrhizal Genomics Consortium"/>
            <person name="Kohler A."/>
            <person name="Kuo A."/>
            <person name="Nagy L.G."/>
            <person name="Floudas D."/>
            <person name="Copeland A."/>
            <person name="Barry K.W."/>
            <person name="Cichocki N."/>
            <person name="Veneault-Fourrey C."/>
            <person name="LaButti K."/>
            <person name="Lindquist E.A."/>
            <person name="Lipzen A."/>
            <person name="Lundell T."/>
            <person name="Morin E."/>
            <person name="Murat C."/>
            <person name="Riley R."/>
            <person name="Ohm R."/>
            <person name="Sun H."/>
            <person name="Tunlid A."/>
            <person name="Henrissat B."/>
            <person name="Grigoriev I.V."/>
            <person name="Hibbett D.S."/>
            <person name="Martin F."/>
        </authorList>
    </citation>
    <scope>NUCLEOTIDE SEQUENCE [LARGE SCALE GENOMIC DNA]</scope>
    <source>
        <strain evidence="8 9">MD-312</strain>
    </source>
</reference>
<evidence type="ECO:0000256" key="3">
    <source>
        <dbReference type="ARBA" id="ARBA00022989"/>
    </source>
</evidence>
<evidence type="ECO:0000256" key="1">
    <source>
        <dbReference type="ARBA" id="ARBA00004141"/>
    </source>
</evidence>
<dbReference type="Proteomes" id="UP000053820">
    <property type="component" value="Unassembled WGS sequence"/>
</dbReference>
<dbReference type="HOGENOM" id="CLU_052841_2_1_1"/>
<keyword evidence="2 6" id="KW-0812">Transmembrane</keyword>
<evidence type="ECO:0000256" key="6">
    <source>
        <dbReference type="SAM" id="Phobius"/>
    </source>
</evidence>
<evidence type="ECO:0000313" key="9">
    <source>
        <dbReference type="Proteomes" id="UP000053820"/>
    </source>
</evidence>
<dbReference type="PANTHER" id="PTHR33048:SF47">
    <property type="entry name" value="INTEGRAL MEMBRANE PROTEIN-RELATED"/>
    <property type="match status" value="1"/>
</dbReference>
<dbReference type="EMBL" id="KN839852">
    <property type="protein sequence ID" value="KIJ63095.1"/>
    <property type="molecule type" value="Genomic_DNA"/>
</dbReference>
<keyword evidence="9" id="KW-1185">Reference proteome</keyword>
<evidence type="ECO:0000256" key="5">
    <source>
        <dbReference type="ARBA" id="ARBA00038359"/>
    </source>
</evidence>
<feature type="transmembrane region" description="Helical" evidence="6">
    <location>
        <begin position="127"/>
        <end position="145"/>
    </location>
</feature>
<feature type="domain" description="Rhodopsin" evidence="7">
    <location>
        <begin position="32"/>
        <end position="233"/>
    </location>
</feature>
<evidence type="ECO:0000256" key="2">
    <source>
        <dbReference type="ARBA" id="ARBA00022692"/>
    </source>
</evidence>
<evidence type="ECO:0000313" key="8">
    <source>
        <dbReference type="EMBL" id="KIJ63095.1"/>
    </source>
</evidence>
<accession>A0A0C9VXU5</accession>
<feature type="transmembrane region" description="Helical" evidence="6">
    <location>
        <begin position="12"/>
        <end position="36"/>
    </location>
</feature>
<keyword evidence="3 6" id="KW-1133">Transmembrane helix</keyword>
<feature type="transmembrane region" description="Helical" evidence="6">
    <location>
        <begin position="209"/>
        <end position="232"/>
    </location>
</feature>
<organism evidence="8 9">
    <name type="scientific">Hydnomerulius pinastri MD-312</name>
    <dbReference type="NCBI Taxonomy" id="994086"/>
    <lineage>
        <taxon>Eukaryota</taxon>
        <taxon>Fungi</taxon>
        <taxon>Dikarya</taxon>
        <taxon>Basidiomycota</taxon>
        <taxon>Agaricomycotina</taxon>
        <taxon>Agaricomycetes</taxon>
        <taxon>Agaricomycetidae</taxon>
        <taxon>Boletales</taxon>
        <taxon>Boletales incertae sedis</taxon>
        <taxon>Leucogyrophana</taxon>
    </lineage>
</organism>
<dbReference type="PANTHER" id="PTHR33048">
    <property type="entry name" value="PTH11-LIKE INTEGRAL MEMBRANE PROTEIN (AFU_ORTHOLOGUE AFUA_5G11245)"/>
    <property type="match status" value="1"/>
</dbReference>
<gene>
    <name evidence="8" type="ORF">HYDPIDRAFT_168681</name>
</gene>
<dbReference type="InterPro" id="IPR049326">
    <property type="entry name" value="Rhodopsin_dom_fungi"/>
</dbReference>
<comment type="similarity">
    <text evidence="5">Belongs to the SAT4 family.</text>
</comment>
<evidence type="ECO:0000259" key="7">
    <source>
        <dbReference type="Pfam" id="PF20684"/>
    </source>
</evidence>
<evidence type="ECO:0000256" key="4">
    <source>
        <dbReference type="ARBA" id="ARBA00023136"/>
    </source>
</evidence>
<dbReference type="OrthoDB" id="3229610at2759"/>